<dbReference type="Pfam" id="PF00149">
    <property type="entry name" value="Metallophos"/>
    <property type="match status" value="1"/>
</dbReference>
<dbReference type="PANTHER" id="PTHR45778">
    <property type="entry name" value="PURPLE ACID PHOSPHATASE-RELATED"/>
    <property type="match status" value="1"/>
</dbReference>
<keyword evidence="6" id="KW-0378">Hydrolase</keyword>
<keyword evidence="4" id="KW-0732">Signal</keyword>
<dbReference type="Proteomes" id="UP000677228">
    <property type="component" value="Unassembled WGS sequence"/>
</dbReference>
<dbReference type="SUPFAM" id="SSF49363">
    <property type="entry name" value="Purple acid phosphatase, N-terminal domain"/>
    <property type="match status" value="1"/>
</dbReference>
<keyword evidence="5" id="KW-0325">Glycoprotein</keyword>
<dbReference type="InterPro" id="IPR015914">
    <property type="entry name" value="PAPs_N"/>
</dbReference>
<evidence type="ECO:0000313" key="11">
    <source>
        <dbReference type="EMBL" id="CAF1438594.1"/>
    </source>
</evidence>
<dbReference type="Gene3D" id="3.60.21.10">
    <property type="match status" value="1"/>
</dbReference>
<evidence type="ECO:0000259" key="8">
    <source>
        <dbReference type="Pfam" id="PF14008"/>
    </source>
</evidence>
<evidence type="ECO:0000256" key="2">
    <source>
        <dbReference type="ARBA" id="ARBA00011738"/>
    </source>
</evidence>
<evidence type="ECO:0000256" key="4">
    <source>
        <dbReference type="ARBA" id="ARBA00022729"/>
    </source>
</evidence>
<feature type="domain" description="Purple acid phosphatase C-terminal" evidence="8">
    <location>
        <begin position="475"/>
        <end position="533"/>
    </location>
</feature>
<evidence type="ECO:0000313" key="13">
    <source>
        <dbReference type="EMBL" id="CAF4315514.1"/>
    </source>
</evidence>
<evidence type="ECO:0000256" key="5">
    <source>
        <dbReference type="ARBA" id="ARBA00023180"/>
    </source>
</evidence>
<dbReference type="OrthoDB" id="45007at2759"/>
<dbReference type="Proteomes" id="UP000682733">
    <property type="component" value="Unassembled WGS sequence"/>
</dbReference>
<evidence type="ECO:0000256" key="3">
    <source>
        <dbReference type="ARBA" id="ARBA00022525"/>
    </source>
</evidence>
<dbReference type="CDD" id="cd00839">
    <property type="entry name" value="MPP_PAPs"/>
    <property type="match status" value="1"/>
</dbReference>
<dbReference type="PANTHER" id="PTHR45778:SF7">
    <property type="entry name" value="PURPLE ACID PHOSPHATASE"/>
    <property type="match status" value="1"/>
</dbReference>
<evidence type="ECO:0000256" key="6">
    <source>
        <dbReference type="RuleBase" id="RU361203"/>
    </source>
</evidence>
<dbReference type="Pfam" id="PF16656">
    <property type="entry name" value="Pur_ac_phosph_N"/>
    <property type="match status" value="1"/>
</dbReference>
<dbReference type="GO" id="GO:0003993">
    <property type="term" value="F:acid phosphatase activity"/>
    <property type="evidence" value="ECO:0007669"/>
    <property type="project" value="UniProtKB-EC"/>
</dbReference>
<gene>
    <name evidence="11" type="ORF">GPM918_LOCUS34289</name>
    <name evidence="10" type="ORF">OVA965_LOCUS27975</name>
    <name evidence="13" type="ORF">SRO942_LOCUS34986</name>
    <name evidence="12" type="ORF">TMI583_LOCUS28719</name>
</gene>
<accession>A0A815NUW5</accession>
<comment type="caution">
    <text evidence="11">The sequence shown here is derived from an EMBL/GenBank/DDBJ whole genome shotgun (WGS) entry which is preliminary data.</text>
</comment>
<comment type="subunit">
    <text evidence="2">Homodimer.</text>
</comment>
<sequence length="538" mass="61020">MPSPYHCNRSIGTDNSIVLAVSSTSYNNNDILNVTWSSNTSTPSCPDDFIGIFFPELWDNLTCTYLDYEFIGNTSGTEGTQQWQMINLRQILEFRYYQREQNCCGNYTLRGRSPNIHANNINEPTQIHISYTTNASEMIVTYTTAANINMPQVQYGTYPFKLDSTSNGTSDTYKASDMCEGKANITGPQNYIDVGYIHTVLLKGLSPNTLYFYRVGNEIEGWSSVIRFKSKKEDGTSDAVVFIAYGDMGTSPVQSGAQGTIDNVYKKLENIDMVIHIGDISYARGTGALWEAFMNEIEPIAQRVPYMLGIGNHEYDHVEGGKNDPSHASGDGGFRPKWGNYGYDSGGECAVPIVKRFKMPPNGNSPFWYSFNLGPVHFLIYSTEHNFTRNSDQYVWIEKDLRSVNRILTPWVITAGHRLMYMTEEGEADMLIGLMLQLHLEPLLYKYGVDVNFFGHKHSYERSCQMYQNKCNEKGTVHLCIGMAGHDLDTATFGNATWSQYHDQVFGYSQFIVNRTDLQFMYFHNKDDTVADQFHLHK</sequence>
<dbReference type="Proteomes" id="UP000681722">
    <property type="component" value="Unassembled WGS sequence"/>
</dbReference>
<name>A0A815NUW5_9BILA</name>
<dbReference type="EC" id="3.1.3.2" evidence="6"/>
<dbReference type="EMBL" id="CAJOBC010084325">
    <property type="protein sequence ID" value="CAF4315514.1"/>
    <property type="molecule type" value="Genomic_DNA"/>
</dbReference>
<dbReference type="InterPro" id="IPR041792">
    <property type="entry name" value="MPP_PAP"/>
</dbReference>
<organism evidence="11 14">
    <name type="scientific">Didymodactylos carnosus</name>
    <dbReference type="NCBI Taxonomy" id="1234261"/>
    <lineage>
        <taxon>Eukaryota</taxon>
        <taxon>Metazoa</taxon>
        <taxon>Spiralia</taxon>
        <taxon>Gnathifera</taxon>
        <taxon>Rotifera</taxon>
        <taxon>Eurotatoria</taxon>
        <taxon>Bdelloidea</taxon>
        <taxon>Philodinida</taxon>
        <taxon>Philodinidae</taxon>
        <taxon>Didymodactylos</taxon>
    </lineage>
</organism>
<feature type="domain" description="Calcineurin-like phosphoesterase" evidence="7">
    <location>
        <begin position="242"/>
        <end position="460"/>
    </location>
</feature>
<dbReference type="Gene3D" id="2.60.40.380">
    <property type="entry name" value="Purple acid phosphatase-like, N-terminal"/>
    <property type="match status" value="1"/>
</dbReference>
<evidence type="ECO:0000259" key="9">
    <source>
        <dbReference type="Pfam" id="PF16656"/>
    </source>
</evidence>
<dbReference type="EMBL" id="CAJNOK010018794">
    <property type="protein sequence ID" value="CAF1288439.1"/>
    <property type="molecule type" value="Genomic_DNA"/>
</dbReference>
<evidence type="ECO:0000313" key="10">
    <source>
        <dbReference type="EMBL" id="CAF1288439.1"/>
    </source>
</evidence>
<dbReference type="EMBL" id="CAJOBA010040357">
    <property type="protein sequence ID" value="CAF4093303.1"/>
    <property type="molecule type" value="Genomic_DNA"/>
</dbReference>
<keyword evidence="14" id="KW-1185">Reference proteome</keyword>
<protein>
    <recommendedName>
        <fullName evidence="6">Purple acid phosphatase</fullName>
        <ecNumber evidence="6">3.1.3.2</ecNumber>
    </recommendedName>
</protein>
<feature type="domain" description="Purple acid phosphatase N-terminal" evidence="9">
    <location>
        <begin position="124"/>
        <end position="229"/>
    </location>
</feature>
<dbReference type="InterPro" id="IPR004843">
    <property type="entry name" value="Calcineurin-like_PHP"/>
</dbReference>
<dbReference type="Proteomes" id="UP000663829">
    <property type="component" value="Unassembled WGS sequence"/>
</dbReference>
<evidence type="ECO:0000313" key="12">
    <source>
        <dbReference type="EMBL" id="CAF4093303.1"/>
    </source>
</evidence>
<dbReference type="GO" id="GO:0005576">
    <property type="term" value="C:extracellular region"/>
    <property type="evidence" value="ECO:0007669"/>
    <property type="project" value="UniProtKB-SubCell"/>
</dbReference>
<comment type="subcellular location">
    <subcellularLocation>
        <location evidence="1">Secreted</location>
    </subcellularLocation>
</comment>
<dbReference type="AlphaFoldDB" id="A0A815NUW5"/>
<evidence type="ECO:0000313" key="14">
    <source>
        <dbReference type="Proteomes" id="UP000663829"/>
    </source>
</evidence>
<dbReference type="InterPro" id="IPR029052">
    <property type="entry name" value="Metallo-depent_PP-like"/>
</dbReference>
<dbReference type="EMBL" id="CAJNOQ010018885">
    <property type="protein sequence ID" value="CAF1438594.1"/>
    <property type="molecule type" value="Genomic_DNA"/>
</dbReference>
<dbReference type="Pfam" id="PF14008">
    <property type="entry name" value="Metallophos_C"/>
    <property type="match status" value="1"/>
</dbReference>
<evidence type="ECO:0000256" key="1">
    <source>
        <dbReference type="ARBA" id="ARBA00004613"/>
    </source>
</evidence>
<dbReference type="SUPFAM" id="SSF56300">
    <property type="entry name" value="Metallo-dependent phosphatases"/>
    <property type="match status" value="1"/>
</dbReference>
<reference evidence="11" key="1">
    <citation type="submission" date="2021-02" db="EMBL/GenBank/DDBJ databases">
        <authorList>
            <person name="Nowell W R."/>
        </authorList>
    </citation>
    <scope>NUCLEOTIDE SEQUENCE</scope>
</reference>
<keyword evidence="3" id="KW-0964">Secreted</keyword>
<dbReference type="InterPro" id="IPR008963">
    <property type="entry name" value="Purple_acid_Pase-like_N"/>
</dbReference>
<dbReference type="InterPro" id="IPR025733">
    <property type="entry name" value="PAPs_C"/>
</dbReference>
<proteinExistence type="inferred from homology"/>
<dbReference type="GO" id="GO:0046872">
    <property type="term" value="F:metal ion binding"/>
    <property type="evidence" value="ECO:0007669"/>
    <property type="project" value="InterPro"/>
</dbReference>
<comment type="similarity">
    <text evidence="6">Belongs to the metallophosphoesterase superfamily. Purple acid phosphatase family.</text>
</comment>
<evidence type="ECO:0000259" key="7">
    <source>
        <dbReference type="Pfam" id="PF00149"/>
    </source>
</evidence>
<comment type="catalytic activity">
    <reaction evidence="6">
        <text>a phosphate monoester + H2O = an alcohol + phosphate</text>
        <dbReference type="Rhea" id="RHEA:15017"/>
        <dbReference type="ChEBI" id="CHEBI:15377"/>
        <dbReference type="ChEBI" id="CHEBI:30879"/>
        <dbReference type="ChEBI" id="CHEBI:43474"/>
        <dbReference type="ChEBI" id="CHEBI:67140"/>
        <dbReference type="EC" id="3.1.3.2"/>
    </reaction>
</comment>